<name>A0A248JU41_9PROT</name>
<accession>A0A248JU41</accession>
<dbReference type="RefSeq" id="WP_088872739.1">
    <property type="nucleotide sequence ID" value="NZ_CP022111.1"/>
</dbReference>
<evidence type="ECO:0000313" key="1">
    <source>
        <dbReference type="EMBL" id="ASG22119.1"/>
    </source>
</evidence>
<organism evidence="1 2">
    <name type="scientific">Nitrospirillum viridazoti CBAmc</name>
    <dbReference type="NCBI Taxonomy" id="1441467"/>
    <lineage>
        <taxon>Bacteria</taxon>
        <taxon>Pseudomonadati</taxon>
        <taxon>Pseudomonadota</taxon>
        <taxon>Alphaproteobacteria</taxon>
        <taxon>Rhodospirillales</taxon>
        <taxon>Azospirillaceae</taxon>
        <taxon>Nitrospirillum</taxon>
        <taxon>Nitrospirillum viridazoti</taxon>
    </lineage>
</organism>
<dbReference type="KEGG" id="nao:Y958_14155"/>
<dbReference type="Proteomes" id="UP000197153">
    <property type="component" value="Chromosome 2"/>
</dbReference>
<gene>
    <name evidence="1" type="ORF">Y958_14155</name>
</gene>
<dbReference type="EMBL" id="CP022111">
    <property type="protein sequence ID" value="ASG22119.1"/>
    <property type="molecule type" value="Genomic_DNA"/>
</dbReference>
<reference evidence="1 2" key="1">
    <citation type="submission" date="2017-06" db="EMBL/GenBank/DDBJ databases">
        <title>Complete genome sequence of Nitrospirillum amazonense strain CBAmC, an endophytic nitrogen-fixing and plant growth-promoting bacterium, isolated from sugarcane.</title>
        <authorList>
            <person name="Schwab S."/>
            <person name="dos Santos Teixeira K.R."/>
            <person name="Simoes Araujo J.L."/>
            <person name="Soares Vidal M."/>
            <person name="Borges de Freitas H.R."/>
            <person name="Rivello Crivelaro A.L."/>
            <person name="Bueno de Camargo Nunes A."/>
            <person name="dos Santos C.M."/>
            <person name="Palmeira da Silva Rosa D."/>
            <person name="da Silva Padilha D."/>
            <person name="da Silva E."/>
            <person name="Araujo Terra L."/>
            <person name="Soares Mendes V."/>
            <person name="Farinelli L."/>
            <person name="Magalhaes Cruz L."/>
            <person name="Baldani J.I."/>
        </authorList>
    </citation>
    <scope>NUCLEOTIDE SEQUENCE [LARGE SCALE GENOMIC DNA]</scope>
    <source>
        <strain evidence="1 2">CBAmC</strain>
    </source>
</reference>
<evidence type="ECO:0000313" key="2">
    <source>
        <dbReference type="Proteomes" id="UP000197153"/>
    </source>
</evidence>
<keyword evidence="2" id="KW-1185">Reference proteome</keyword>
<dbReference type="AlphaFoldDB" id="A0A248JU41"/>
<protein>
    <submittedName>
        <fullName evidence="1">Uncharacterized protein</fullName>
    </submittedName>
</protein>
<proteinExistence type="predicted"/>
<sequence length="142" mass="15220">MATLFVARSANLSKWASDVGLPKNIFKVGVVEGGADAVAAALAAGWAAEKDWTLVKKVEVGDWTEEEALERLSAKEKPVDPNYYPRLKGAAGVYKLTPTTVGNHLIVARAMAGNESLDFKLKVADYANYLIQFAQPPKAAGE</sequence>